<dbReference type="AlphaFoldDB" id="A0A5N5EG39"/>
<accession>A0A5N5EG39</accession>
<dbReference type="SUPFAM" id="SSF51621">
    <property type="entry name" value="Phosphoenolpyruvate/pyruvate domain"/>
    <property type="match status" value="1"/>
</dbReference>
<dbReference type="Proteomes" id="UP000326907">
    <property type="component" value="Unassembled WGS sequence"/>
</dbReference>
<dbReference type="Pfam" id="PF13714">
    <property type="entry name" value="PEP_mutase"/>
    <property type="match status" value="1"/>
</dbReference>
<protein>
    <submittedName>
        <fullName evidence="1">Isocitrate lyase/phosphoenolpyruvate mutase family protein</fullName>
    </submittedName>
</protein>
<reference evidence="1 2" key="1">
    <citation type="submission" date="2019-09" db="EMBL/GenBank/DDBJ databases">
        <authorList>
            <person name="Liu P."/>
        </authorList>
    </citation>
    <scope>NUCLEOTIDE SEQUENCE [LARGE SCALE GENOMIC DNA]</scope>
    <source>
        <strain evidence="1 2">TRM68085</strain>
    </source>
</reference>
<evidence type="ECO:0000313" key="2">
    <source>
        <dbReference type="Proteomes" id="UP000326907"/>
    </source>
</evidence>
<evidence type="ECO:0000313" key="1">
    <source>
        <dbReference type="EMBL" id="KAB2589527.1"/>
    </source>
</evidence>
<dbReference type="InterPro" id="IPR015813">
    <property type="entry name" value="Pyrv/PenolPyrv_kinase-like_dom"/>
</dbReference>
<dbReference type="EMBL" id="VYUA01000029">
    <property type="protein sequence ID" value="KAB2589527.1"/>
    <property type="molecule type" value="Genomic_DNA"/>
</dbReference>
<name>A0A5N5EG39_9ACTN</name>
<dbReference type="PANTHER" id="PTHR42905:SF16">
    <property type="entry name" value="CARBOXYPHOSPHONOENOLPYRUVATE PHOSPHONOMUTASE-LIKE PROTEIN (AFU_ORTHOLOGUE AFUA_5G07230)"/>
    <property type="match status" value="1"/>
</dbReference>
<gene>
    <name evidence="1" type="ORF">F5983_26120</name>
</gene>
<dbReference type="RefSeq" id="WP_151512483.1">
    <property type="nucleotide sequence ID" value="NZ_VYUA01000029.1"/>
</dbReference>
<proteinExistence type="predicted"/>
<comment type="caution">
    <text evidence="1">The sequence shown here is derived from an EMBL/GenBank/DDBJ whole genome shotgun (WGS) entry which is preliminary data.</text>
</comment>
<sequence length="263" mass="27957">MDFHTTVERAQRLKQLHAEYKPLVLPTVWDAWSARTAAAAGFPALTVGSHPLADSRGADDQEGQTFEEVLAALRPIIAAVDVPVSVDLEAGYGQKPEDLVAGLIEVGGVGLNIEDTVHSEGGRVRSTQEHASYVAGLRAAADDAGVPVWVNGRTDLFLHAEDASDVLDEAIERLRALEQAGADSVYPVRIQDNDDLLAAVTGAVAIPVNSTAHPVNHDLERFRRLGVGRITYGPLLQLALTDAIKGMLGPWVPSTGSHRASDG</sequence>
<dbReference type="GO" id="GO:0016829">
    <property type="term" value="F:lyase activity"/>
    <property type="evidence" value="ECO:0007669"/>
    <property type="project" value="UniProtKB-KW"/>
</dbReference>
<dbReference type="Gene3D" id="3.20.20.60">
    <property type="entry name" value="Phosphoenolpyruvate-binding domains"/>
    <property type="match status" value="1"/>
</dbReference>
<dbReference type="PANTHER" id="PTHR42905">
    <property type="entry name" value="PHOSPHOENOLPYRUVATE CARBOXYLASE"/>
    <property type="match status" value="1"/>
</dbReference>
<dbReference type="InterPro" id="IPR039556">
    <property type="entry name" value="ICL/PEPM"/>
</dbReference>
<keyword evidence="1" id="KW-0456">Lyase</keyword>
<keyword evidence="1" id="KW-0670">Pyruvate</keyword>
<keyword evidence="2" id="KW-1185">Reference proteome</keyword>
<dbReference type="InterPro" id="IPR040442">
    <property type="entry name" value="Pyrv_kinase-like_dom_sf"/>
</dbReference>
<dbReference type="CDD" id="cd00377">
    <property type="entry name" value="ICL_PEPM"/>
    <property type="match status" value="1"/>
</dbReference>
<organism evidence="1 2">
    <name type="scientific">Streptomyces arboris</name>
    <dbReference type="NCBI Taxonomy" id="2600619"/>
    <lineage>
        <taxon>Bacteria</taxon>
        <taxon>Bacillati</taxon>
        <taxon>Actinomycetota</taxon>
        <taxon>Actinomycetes</taxon>
        <taxon>Kitasatosporales</taxon>
        <taxon>Streptomycetaceae</taxon>
        <taxon>Streptomyces</taxon>
    </lineage>
</organism>